<evidence type="ECO:0000256" key="1">
    <source>
        <dbReference type="SAM" id="MobiDB-lite"/>
    </source>
</evidence>
<name>A0AAW2KLS0_SESRA</name>
<comment type="caution">
    <text evidence="2">The sequence shown here is derived from an EMBL/GenBank/DDBJ whole genome shotgun (WGS) entry which is preliminary data.</text>
</comment>
<reference evidence="2" key="1">
    <citation type="submission" date="2020-06" db="EMBL/GenBank/DDBJ databases">
        <authorList>
            <person name="Li T."/>
            <person name="Hu X."/>
            <person name="Zhang T."/>
            <person name="Song X."/>
            <person name="Zhang H."/>
            <person name="Dai N."/>
            <person name="Sheng W."/>
            <person name="Hou X."/>
            <person name="Wei L."/>
        </authorList>
    </citation>
    <scope>NUCLEOTIDE SEQUENCE</scope>
    <source>
        <strain evidence="2">G02</strain>
        <tissue evidence="2">Leaf</tissue>
    </source>
</reference>
<feature type="region of interest" description="Disordered" evidence="1">
    <location>
        <begin position="19"/>
        <end position="53"/>
    </location>
</feature>
<reference evidence="2" key="2">
    <citation type="journal article" date="2024" name="Plant">
        <title>Genomic evolution and insights into agronomic trait innovations of Sesamum species.</title>
        <authorList>
            <person name="Miao H."/>
            <person name="Wang L."/>
            <person name="Qu L."/>
            <person name="Liu H."/>
            <person name="Sun Y."/>
            <person name="Le M."/>
            <person name="Wang Q."/>
            <person name="Wei S."/>
            <person name="Zheng Y."/>
            <person name="Lin W."/>
            <person name="Duan Y."/>
            <person name="Cao H."/>
            <person name="Xiong S."/>
            <person name="Wang X."/>
            <person name="Wei L."/>
            <person name="Li C."/>
            <person name="Ma Q."/>
            <person name="Ju M."/>
            <person name="Zhao R."/>
            <person name="Li G."/>
            <person name="Mu C."/>
            <person name="Tian Q."/>
            <person name="Mei H."/>
            <person name="Zhang T."/>
            <person name="Gao T."/>
            <person name="Zhang H."/>
        </authorList>
    </citation>
    <scope>NUCLEOTIDE SEQUENCE</scope>
    <source>
        <strain evidence="2">G02</strain>
    </source>
</reference>
<accession>A0AAW2KLS0</accession>
<proteinExistence type="predicted"/>
<dbReference type="AlphaFoldDB" id="A0AAW2KLS0"/>
<evidence type="ECO:0000313" key="2">
    <source>
        <dbReference type="EMBL" id="KAL0307269.1"/>
    </source>
</evidence>
<gene>
    <name evidence="2" type="ORF">Sradi_6144200</name>
</gene>
<protein>
    <submittedName>
        <fullName evidence="2">Uncharacterized protein</fullName>
    </submittedName>
</protein>
<organism evidence="2">
    <name type="scientific">Sesamum radiatum</name>
    <name type="common">Black benniseed</name>
    <dbReference type="NCBI Taxonomy" id="300843"/>
    <lineage>
        <taxon>Eukaryota</taxon>
        <taxon>Viridiplantae</taxon>
        <taxon>Streptophyta</taxon>
        <taxon>Embryophyta</taxon>
        <taxon>Tracheophyta</taxon>
        <taxon>Spermatophyta</taxon>
        <taxon>Magnoliopsida</taxon>
        <taxon>eudicotyledons</taxon>
        <taxon>Gunneridae</taxon>
        <taxon>Pentapetalae</taxon>
        <taxon>asterids</taxon>
        <taxon>lamiids</taxon>
        <taxon>Lamiales</taxon>
        <taxon>Pedaliaceae</taxon>
        <taxon>Sesamum</taxon>
    </lineage>
</organism>
<dbReference type="EMBL" id="JACGWJ010000028">
    <property type="protein sequence ID" value="KAL0307269.1"/>
    <property type="molecule type" value="Genomic_DNA"/>
</dbReference>
<sequence>MPRSTPVIFHRAPPYSIVRRQLPSQDDQPPHTGTIDSSGRRTHTGTIGGSSLGLSVGVHLKTRIGKPSTNQIDLIHSFV</sequence>